<comment type="catalytic activity">
    <reaction evidence="1">
        <text>ATP + protein L-histidine = ADP + protein N-phospho-L-histidine.</text>
        <dbReference type="EC" id="2.7.13.3"/>
    </reaction>
</comment>
<dbReference type="PROSITE" id="PS50112">
    <property type="entry name" value="PAS"/>
    <property type="match status" value="2"/>
</dbReference>
<feature type="transmembrane region" description="Helical" evidence="18">
    <location>
        <begin position="274"/>
        <end position="296"/>
    </location>
</feature>
<dbReference type="CDD" id="cd12912">
    <property type="entry name" value="PDC2_MCP_like"/>
    <property type="match status" value="1"/>
</dbReference>
<feature type="domain" description="Histidine kinase" evidence="19">
    <location>
        <begin position="630"/>
        <end position="855"/>
    </location>
</feature>
<evidence type="ECO:0000259" key="24">
    <source>
        <dbReference type="PROSITE" id="PS50894"/>
    </source>
</evidence>
<feature type="modified residue" description="Phosphohistidine" evidence="16">
    <location>
        <position position="1189"/>
    </location>
</feature>
<gene>
    <name evidence="25" type="ORF">GK047_20065</name>
</gene>
<dbReference type="InterPro" id="IPR036097">
    <property type="entry name" value="HisK_dim/P_sf"/>
</dbReference>
<dbReference type="Pfam" id="PF01627">
    <property type="entry name" value="Hpt"/>
    <property type="match status" value="1"/>
</dbReference>
<dbReference type="InterPro" id="IPR000700">
    <property type="entry name" value="PAS-assoc_C"/>
</dbReference>
<dbReference type="EC" id="2.7.13.3" evidence="4"/>
<evidence type="ECO:0000256" key="16">
    <source>
        <dbReference type="PROSITE-ProRule" id="PRU00110"/>
    </source>
</evidence>
<protein>
    <recommendedName>
        <fullName evidence="15">Circadian input-output histidine kinase CikA</fullName>
        <ecNumber evidence="4">2.7.13.3</ecNumber>
    </recommendedName>
</protein>
<dbReference type="GO" id="GO:0000155">
    <property type="term" value="F:phosphorelay sensor kinase activity"/>
    <property type="evidence" value="ECO:0007669"/>
    <property type="project" value="InterPro"/>
</dbReference>
<feature type="modified residue" description="4-aspartylphosphate" evidence="17">
    <location>
        <position position="918"/>
    </location>
</feature>
<evidence type="ECO:0000256" key="8">
    <source>
        <dbReference type="ARBA" id="ARBA00022692"/>
    </source>
</evidence>
<evidence type="ECO:0000313" key="25">
    <source>
        <dbReference type="EMBL" id="NEW08301.1"/>
    </source>
</evidence>
<evidence type="ECO:0000256" key="12">
    <source>
        <dbReference type="ARBA" id="ARBA00022989"/>
    </source>
</evidence>
<comment type="caution">
    <text evidence="25">The sequence shown here is derived from an EMBL/GenBank/DDBJ whole genome shotgun (WGS) entry which is preliminary data.</text>
</comment>
<dbReference type="Pfam" id="PF02518">
    <property type="entry name" value="HATPase_c"/>
    <property type="match status" value="1"/>
</dbReference>
<dbReference type="InterPro" id="IPR003594">
    <property type="entry name" value="HATPase_dom"/>
</dbReference>
<dbReference type="SMART" id="SM00304">
    <property type="entry name" value="HAMP"/>
    <property type="match status" value="1"/>
</dbReference>
<dbReference type="NCBIfam" id="TIGR00229">
    <property type="entry name" value="sensory_box"/>
    <property type="match status" value="2"/>
</dbReference>
<dbReference type="GO" id="GO:0005886">
    <property type="term" value="C:plasma membrane"/>
    <property type="evidence" value="ECO:0007669"/>
    <property type="project" value="UniProtKB-SubCell"/>
</dbReference>
<feature type="domain" description="HAMP" evidence="23">
    <location>
        <begin position="299"/>
        <end position="352"/>
    </location>
</feature>
<accession>A0A6G4A3A5</accession>
<dbReference type="SUPFAM" id="SSF47226">
    <property type="entry name" value="Histidine-containing phosphotransfer domain, HPT domain"/>
    <property type="match status" value="1"/>
</dbReference>
<feature type="domain" description="PAS" evidence="21">
    <location>
        <begin position="365"/>
        <end position="392"/>
    </location>
</feature>
<dbReference type="InterPro" id="IPR033479">
    <property type="entry name" value="dCache_1"/>
</dbReference>
<dbReference type="InterPro" id="IPR004358">
    <property type="entry name" value="Sig_transdc_His_kin-like_C"/>
</dbReference>
<dbReference type="InterPro" id="IPR003660">
    <property type="entry name" value="HAMP_dom"/>
</dbReference>
<dbReference type="CDD" id="cd16922">
    <property type="entry name" value="HATPase_EvgS-ArcB-TorS-like"/>
    <property type="match status" value="1"/>
</dbReference>
<dbReference type="SUPFAM" id="SSF55874">
    <property type="entry name" value="ATPase domain of HSP90 chaperone/DNA topoisomerase II/histidine kinase"/>
    <property type="match status" value="1"/>
</dbReference>
<dbReference type="AlphaFoldDB" id="A0A6G4A3A5"/>
<evidence type="ECO:0000256" key="6">
    <source>
        <dbReference type="ARBA" id="ARBA00022553"/>
    </source>
</evidence>
<dbReference type="PROSITE" id="PS50113">
    <property type="entry name" value="PAC"/>
    <property type="match status" value="1"/>
</dbReference>
<dbReference type="InterPro" id="IPR001610">
    <property type="entry name" value="PAC"/>
</dbReference>
<evidence type="ECO:0000256" key="7">
    <source>
        <dbReference type="ARBA" id="ARBA00022679"/>
    </source>
</evidence>
<dbReference type="SUPFAM" id="SSF47384">
    <property type="entry name" value="Homodimeric domain of signal transducing histidine kinase"/>
    <property type="match status" value="1"/>
</dbReference>
<dbReference type="CDD" id="cd18773">
    <property type="entry name" value="PDC1_HK_sensor"/>
    <property type="match status" value="1"/>
</dbReference>
<dbReference type="SUPFAM" id="SSF55785">
    <property type="entry name" value="PYP-like sensor domain (PAS domain)"/>
    <property type="match status" value="2"/>
</dbReference>
<dbReference type="InterPro" id="IPR000014">
    <property type="entry name" value="PAS"/>
</dbReference>
<dbReference type="FunFam" id="3.30.565.10:FF:000010">
    <property type="entry name" value="Sensor histidine kinase RcsC"/>
    <property type="match status" value="1"/>
</dbReference>
<dbReference type="PANTHER" id="PTHR45339:SF1">
    <property type="entry name" value="HYBRID SIGNAL TRANSDUCTION HISTIDINE KINASE J"/>
    <property type="match status" value="1"/>
</dbReference>
<dbReference type="CDD" id="cd00082">
    <property type="entry name" value="HisKA"/>
    <property type="match status" value="1"/>
</dbReference>
<evidence type="ECO:0000256" key="1">
    <source>
        <dbReference type="ARBA" id="ARBA00000085"/>
    </source>
</evidence>
<dbReference type="Gene3D" id="1.20.120.160">
    <property type="entry name" value="HPT domain"/>
    <property type="match status" value="1"/>
</dbReference>
<feature type="domain" description="Response regulatory" evidence="20">
    <location>
        <begin position="1011"/>
        <end position="1127"/>
    </location>
</feature>
<keyword evidence="8 18" id="KW-0812">Transmembrane</keyword>
<dbReference type="InterPro" id="IPR011006">
    <property type="entry name" value="CheY-like_superfamily"/>
</dbReference>
<dbReference type="Gene3D" id="3.40.50.2300">
    <property type="match status" value="2"/>
</dbReference>
<dbReference type="RefSeq" id="WP_163950816.1">
    <property type="nucleotide sequence ID" value="NZ_JAAIKC010000008.1"/>
</dbReference>
<evidence type="ECO:0000256" key="5">
    <source>
        <dbReference type="ARBA" id="ARBA00022475"/>
    </source>
</evidence>
<keyword evidence="10" id="KW-0418">Kinase</keyword>
<reference evidence="25" key="1">
    <citation type="submission" date="2020-02" db="EMBL/GenBank/DDBJ databases">
        <authorList>
            <person name="Shen X.-R."/>
            <person name="Zhang Y.-X."/>
        </authorList>
    </citation>
    <scope>NUCLEOTIDE SEQUENCE</scope>
    <source>
        <strain evidence="25">SYP-B3998</strain>
    </source>
</reference>
<keyword evidence="6 17" id="KW-0597">Phosphoprotein</keyword>
<dbReference type="InterPro" id="IPR013656">
    <property type="entry name" value="PAS_4"/>
</dbReference>
<dbReference type="SUPFAM" id="SSF52172">
    <property type="entry name" value="CheY-like"/>
    <property type="match status" value="2"/>
</dbReference>
<dbReference type="Pfam" id="PF00072">
    <property type="entry name" value="Response_reg"/>
    <property type="match status" value="2"/>
</dbReference>
<dbReference type="CDD" id="cd00156">
    <property type="entry name" value="REC"/>
    <property type="match status" value="1"/>
</dbReference>
<dbReference type="PROSITE" id="PS50109">
    <property type="entry name" value="HIS_KIN"/>
    <property type="match status" value="1"/>
</dbReference>
<dbReference type="InterPro" id="IPR005467">
    <property type="entry name" value="His_kinase_dom"/>
</dbReference>
<evidence type="ECO:0000256" key="10">
    <source>
        <dbReference type="ARBA" id="ARBA00022777"/>
    </source>
</evidence>
<evidence type="ECO:0000259" key="23">
    <source>
        <dbReference type="PROSITE" id="PS50885"/>
    </source>
</evidence>
<sequence length="1260" mass="142262">MTSSLRFKLIAVLVLITSVSLSLVGAANFLLSKNKLIHQMEEQSISSVKNSAQNLYDFLSIRQAEVELISRVSVMKKGTMEEQLDFLKQELKTGANRYYSMGVSDLSGHMVFTSGSTLDISGDKRFQEALKGKTFISDPHLYKLSNKYIISITVPVFNDINLVTSIVDISLDADQTFRQHLHPPSEFNKTIIINKEGLMLYHTDPAQILMLNIYTKYPEFAPTFAEAISKDSGFIDETYEDQKVRLFYARIPDLDWYLSYSMPIAAFEAPTCLLLWWTVGILVVTELVLVFLIYWTTHTLVITRVRQILRVTEAVADGNFYMLPLKVKSKDELGSLAHSVNGMIENLRELFEPFDSFIHHNQYAMIVTDPSFKVNHFNARAEEMLGYTYEEVHKKATPTRWLDADQLKERAIQYSVELQEDVPADCTALVIKSLRHLKEDTEWIWHHKEGHRIYVQSNASLITHPDGSLKGYVFIARDISDIKESAETKERLLAIVESAHDAILTFDHEGNISYMNQVARHSIGVHELQIEHSHFSNFVDILSSSKLDEGLAIAAEQGFWEFEAEIITKQQRKIFSSLTIVPHCPAQGGDCYYSAIARDITDQVRSKEALIRAKQEADEANLAKGIFLARMSHEIRTPLNGIIGLSYLMERTSMTPLQYDYMSKITRSSLSLSEIINDILDFSKLDADRIAIEHIAFQLDETIDHVCETLSVLLGHKPIDFICEIDESVPLGIIGDPLRMYQVLLNLTSNAIKFTEQGTITLRVEMEYDGEKAGEESVRLVFSIIDTGIGMSEEQLAKLFQPFVQAEGSTSRNYGGTGLGLVIAKNLIENMGGHIQVWSATGLGSEFRVSIPFILSFLQPKMLPVLPLRTLVVEDHPKLIQVLVNMLQNICQEAAGVHSWKEARKTIDDTPLDVVLLDMEAPDMYGEEVWVDMLRHCNSKQIRTIVCTTLPGRDALEKLPEDAAPCAILVKPLSRGVLYQTLQEMTIKSVENTHKHPTTQYPVTVFKTLHRILLVEDNEINQTVARSLLESRDCIVHIAAHGLEALSLLKNESYDLILMDIHMPMLGGIETTKHIRQTPEGKHIPIIAVTADSTLEQRNACIEAGMNDTVTKPIIPEHLFEIVDRYVRENQVTSPLILDTKQALMRFGGKSSLYHQMLNKYREQYAACVDQLETWIRTKNYEEAVRFTHSLRGASSNLSANRVFETATALEEVLEEALKNTLETVSDSPDNLIATRLHKKLKAVGDALEEVFHTITKTGV</sequence>
<feature type="modified residue" description="4-aspartylphosphate" evidence="17">
    <location>
        <position position="1060"/>
    </location>
</feature>
<feature type="domain" description="Response regulatory" evidence="20">
    <location>
        <begin position="869"/>
        <end position="986"/>
    </location>
</feature>
<dbReference type="CDD" id="cd00130">
    <property type="entry name" value="PAS"/>
    <property type="match status" value="2"/>
</dbReference>
<feature type="domain" description="PAS" evidence="21">
    <location>
        <begin position="488"/>
        <end position="530"/>
    </location>
</feature>
<evidence type="ECO:0000256" key="15">
    <source>
        <dbReference type="ARBA" id="ARBA00074306"/>
    </source>
</evidence>
<comment type="similarity">
    <text evidence="3">In the N-terminal section; belongs to the phytochrome family.</text>
</comment>
<dbReference type="Gene3D" id="1.10.287.130">
    <property type="match status" value="1"/>
</dbReference>
<evidence type="ECO:0000256" key="14">
    <source>
        <dbReference type="ARBA" id="ARBA00023136"/>
    </source>
</evidence>
<keyword evidence="14 18" id="KW-0472">Membrane</keyword>
<keyword evidence="5" id="KW-1003">Cell membrane</keyword>
<evidence type="ECO:0000256" key="3">
    <source>
        <dbReference type="ARBA" id="ARBA00006402"/>
    </source>
</evidence>
<feature type="domain" description="PAC" evidence="22">
    <location>
        <begin position="439"/>
        <end position="491"/>
    </location>
</feature>
<proteinExistence type="inferred from homology"/>
<keyword evidence="7" id="KW-0808">Transferase</keyword>
<evidence type="ECO:0000256" key="13">
    <source>
        <dbReference type="ARBA" id="ARBA00023012"/>
    </source>
</evidence>
<dbReference type="Gene3D" id="6.10.340.10">
    <property type="match status" value="1"/>
</dbReference>
<dbReference type="EMBL" id="JAAIKC010000008">
    <property type="protein sequence ID" value="NEW08301.1"/>
    <property type="molecule type" value="Genomic_DNA"/>
</dbReference>
<dbReference type="InterPro" id="IPR036890">
    <property type="entry name" value="HATPase_C_sf"/>
</dbReference>
<keyword evidence="13" id="KW-0902">Two-component regulatory system</keyword>
<dbReference type="SUPFAM" id="SSF158472">
    <property type="entry name" value="HAMP domain-like"/>
    <property type="match status" value="1"/>
</dbReference>
<dbReference type="Pfam" id="PF13426">
    <property type="entry name" value="PAS_9"/>
    <property type="match status" value="1"/>
</dbReference>
<comment type="subcellular location">
    <subcellularLocation>
        <location evidence="2">Cell membrane</location>
        <topology evidence="2">Multi-pass membrane protein</topology>
    </subcellularLocation>
</comment>
<dbReference type="InterPro" id="IPR035965">
    <property type="entry name" value="PAS-like_dom_sf"/>
</dbReference>
<dbReference type="InterPro" id="IPR036641">
    <property type="entry name" value="HPT_dom_sf"/>
</dbReference>
<dbReference type="PRINTS" id="PR00344">
    <property type="entry name" value="BCTRLSENSOR"/>
</dbReference>
<evidence type="ECO:0000256" key="18">
    <source>
        <dbReference type="SAM" id="Phobius"/>
    </source>
</evidence>
<dbReference type="PROSITE" id="PS50110">
    <property type="entry name" value="RESPONSE_REGULATORY"/>
    <property type="match status" value="2"/>
</dbReference>
<organism evidence="25">
    <name type="scientific">Paenibacillus sp. SYP-B3998</name>
    <dbReference type="NCBI Taxonomy" id="2678564"/>
    <lineage>
        <taxon>Bacteria</taxon>
        <taxon>Bacillati</taxon>
        <taxon>Bacillota</taxon>
        <taxon>Bacilli</taxon>
        <taxon>Bacillales</taxon>
        <taxon>Paenibacillaceae</taxon>
        <taxon>Paenibacillus</taxon>
    </lineage>
</organism>
<dbReference type="PROSITE" id="PS50885">
    <property type="entry name" value="HAMP"/>
    <property type="match status" value="1"/>
</dbReference>
<dbReference type="Pfam" id="PF00672">
    <property type="entry name" value="HAMP"/>
    <property type="match status" value="1"/>
</dbReference>
<dbReference type="Pfam" id="PF02743">
    <property type="entry name" value="dCache_1"/>
    <property type="match status" value="1"/>
</dbReference>
<evidence type="ECO:0000259" key="19">
    <source>
        <dbReference type="PROSITE" id="PS50109"/>
    </source>
</evidence>
<dbReference type="Gene3D" id="3.30.565.10">
    <property type="entry name" value="Histidine kinase-like ATPase, C-terminal domain"/>
    <property type="match status" value="1"/>
</dbReference>
<dbReference type="SMART" id="SM00086">
    <property type="entry name" value="PAC"/>
    <property type="match status" value="2"/>
</dbReference>
<evidence type="ECO:0000256" key="4">
    <source>
        <dbReference type="ARBA" id="ARBA00012438"/>
    </source>
</evidence>
<dbReference type="Gene3D" id="3.30.450.20">
    <property type="entry name" value="PAS domain"/>
    <property type="match status" value="4"/>
</dbReference>
<dbReference type="SMART" id="SM00387">
    <property type="entry name" value="HATPase_c"/>
    <property type="match status" value="1"/>
</dbReference>
<keyword evidence="11" id="KW-0067">ATP-binding</keyword>
<dbReference type="SMART" id="SM00091">
    <property type="entry name" value="PAS"/>
    <property type="match status" value="2"/>
</dbReference>
<dbReference type="CDD" id="cd17546">
    <property type="entry name" value="REC_hyHK_CKI1_RcsC-like"/>
    <property type="match status" value="1"/>
</dbReference>
<evidence type="ECO:0000256" key="11">
    <source>
        <dbReference type="ARBA" id="ARBA00022840"/>
    </source>
</evidence>
<dbReference type="SMART" id="SM00388">
    <property type="entry name" value="HisKA"/>
    <property type="match status" value="1"/>
</dbReference>
<dbReference type="SMART" id="SM00448">
    <property type="entry name" value="REC"/>
    <property type="match status" value="2"/>
</dbReference>
<name>A0A6G4A3A5_9BACL</name>
<evidence type="ECO:0000259" key="21">
    <source>
        <dbReference type="PROSITE" id="PS50112"/>
    </source>
</evidence>
<dbReference type="PROSITE" id="PS50894">
    <property type="entry name" value="HPT"/>
    <property type="match status" value="1"/>
</dbReference>
<dbReference type="CDD" id="cd06225">
    <property type="entry name" value="HAMP"/>
    <property type="match status" value="1"/>
</dbReference>
<keyword evidence="12 18" id="KW-1133">Transmembrane helix</keyword>
<dbReference type="PANTHER" id="PTHR45339">
    <property type="entry name" value="HYBRID SIGNAL TRANSDUCTION HISTIDINE KINASE J"/>
    <property type="match status" value="1"/>
</dbReference>
<dbReference type="GO" id="GO:0005524">
    <property type="term" value="F:ATP binding"/>
    <property type="evidence" value="ECO:0007669"/>
    <property type="project" value="UniProtKB-KW"/>
</dbReference>
<evidence type="ECO:0000256" key="9">
    <source>
        <dbReference type="ARBA" id="ARBA00022741"/>
    </source>
</evidence>
<evidence type="ECO:0000256" key="17">
    <source>
        <dbReference type="PROSITE-ProRule" id="PRU00169"/>
    </source>
</evidence>
<evidence type="ECO:0000259" key="20">
    <source>
        <dbReference type="PROSITE" id="PS50110"/>
    </source>
</evidence>
<evidence type="ECO:0000259" key="22">
    <source>
        <dbReference type="PROSITE" id="PS50113"/>
    </source>
</evidence>
<keyword evidence="9" id="KW-0547">Nucleotide-binding</keyword>
<dbReference type="InterPro" id="IPR003661">
    <property type="entry name" value="HisK_dim/P_dom"/>
</dbReference>
<evidence type="ECO:0000256" key="2">
    <source>
        <dbReference type="ARBA" id="ARBA00004651"/>
    </source>
</evidence>
<dbReference type="Pfam" id="PF00512">
    <property type="entry name" value="HisKA"/>
    <property type="match status" value="1"/>
</dbReference>
<feature type="domain" description="HPt" evidence="24">
    <location>
        <begin position="1150"/>
        <end position="1251"/>
    </location>
</feature>
<dbReference type="Pfam" id="PF08448">
    <property type="entry name" value="PAS_4"/>
    <property type="match status" value="1"/>
</dbReference>
<dbReference type="InterPro" id="IPR008207">
    <property type="entry name" value="Sig_transdc_His_kin_Hpt_dom"/>
</dbReference>
<dbReference type="InterPro" id="IPR001789">
    <property type="entry name" value="Sig_transdc_resp-reg_receiver"/>
</dbReference>